<evidence type="ECO:0000313" key="3">
    <source>
        <dbReference type="EMBL" id="TWT92502.1"/>
    </source>
</evidence>
<evidence type="ECO:0000313" key="4">
    <source>
        <dbReference type="Proteomes" id="UP000316213"/>
    </source>
</evidence>
<dbReference type="InterPro" id="IPR036188">
    <property type="entry name" value="FAD/NAD-bd_sf"/>
</dbReference>
<protein>
    <submittedName>
        <fullName evidence="3">Hydrogen cyanide synthase subunit HcnC</fullName>
        <ecNumber evidence="3">1.4.99.5</ecNumber>
    </submittedName>
</protein>
<dbReference type="SUPFAM" id="SSF51971">
    <property type="entry name" value="Nucleotide-binding domain"/>
    <property type="match status" value="1"/>
</dbReference>
<dbReference type="SUPFAM" id="SSF54373">
    <property type="entry name" value="FAD-linked reductases, C-terminal domain"/>
    <property type="match status" value="1"/>
</dbReference>
<feature type="domain" description="FAD dependent oxidoreductase" evidence="2">
    <location>
        <begin position="26"/>
        <end position="376"/>
    </location>
</feature>
<dbReference type="EMBL" id="SJPM01000011">
    <property type="protein sequence ID" value="TWT92502.1"/>
    <property type="molecule type" value="Genomic_DNA"/>
</dbReference>
<comment type="caution">
    <text evidence="3">The sequence shown here is derived from an EMBL/GenBank/DDBJ whole genome shotgun (WGS) entry which is preliminary data.</text>
</comment>
<dbReference type="OrthoDB" id="9794226at2"/>
<dbReference type="Proteomes" id="UP000316213">
    <property type="component" value="Unassembled WGS sequence"/>
</dbReference>
<dbReference type="PANTHER" id="PTHR13847">
    <property type="entry name" value="SARCOSINE DEHYDROGENASE-RELATED"/>
    <property type="match status" value="1"/>
</dbReference>
<sequence>MISSVNRRSADPRSNNDSRVNIKKKVNIVGGGVIGLSVAWELSRRGHAVTLIERNADQSIAPVEQPTSWTAGGILPPANFELATDPMERFRGFSHQLWPQWAEQLHQQSEIDPGFVRCGGYYLAETAGEAAAMIGMVSYWDEMGIVCEAVSPDNLRTKQPWLGSWADQNPWIQEHPDAAAWWVPDEYQVRPPRLLQALVAACQKNGVQFRHGDSVSHLSDVTRESEDEPIIVCGGTWAGLVDVDLNLENALIPIRGQILLLRCESMNNPIVVNLGNRYLIARGDGHVLVGSCEEEVGFDRSTTDDEIDTLRQFAGRLNPELTDAPEIQRWAGLRPMTFDGFPMIGRVPNRHSVFVAAGHYRSGIHFAPATAVAIADGIENQPTFMDMTPFSVGRQQAHAQ</sequence>
<keyword evidence="4" id="KW-1185">Reference proteome</keyword>
<dbReference type="EC" id="1.4.99.5" evidence="3"/>
<dbReference type="GO" id="GO:0050622">
    <property type="term" value="F:glycine dehydrogenase (cyanide-forming) activity"/>
    <property type="evidence" value="ECO:0007669"/>
    <property type="project" value="UniProtKB-EC"/>
</dbReference>
<evidence type="ECO:0000259" key="2">
    <source>
        <dbReference type="Pfam" id="PF01266"/>
    </source>
</evidence>
<dbReference type="InterPro" id="IPR006076">
    <property type="entry name" value="FAD-dep_OxRdtase"/>
</dbReference>
<gene>
    <name evidence="3" type="primary">hcnC</name>
    <name evidence="3" type="ORF">Pla100_45200</name>
</gene>
<reference evidence="3 4" key="1">
    <citation type="submission" date="2019-02" db="EMBL/GenBank/DDBJ databases">
        <title>Deep-cultivation of Planctomycetes and their phenomic and genomic characterization uncovers novel biology.</title>
        <authorList>
            <person name="Wiegand S."/>
            <person name="Jogler M."/>
            <person name="Boedeker C."/>
            <person name="Pinto D."/>
            <person name="Vollmers J."/>
            <person name="Rivas-Marin E."/>
            <person name="Kohn T."/>
            <person name="Peeters S.H."/>
            <person name="Heuer A."/>
            <person name="Rast P."/>
            <person name="Oberbeckmann S."/>
            <person name="Bunk B."/>
            <person name="Jeske O."/>
            <person name="Meyerdierks A."/>
            <person name="Storesund J.E."/>
            <person name="Kallscheuer N."/>
            <person name="Luecker S."/>
            <person name="Lage O.M."/>
            <person name="Pohl T."/>
            <person name="Merkel B.J."/>
            <person name="Hornburger P."/>
            <person name="Mueller R.-W."/>
            <person name="Bruemmer F."/>
            <person name="Labrenz M."/>
            <person name="Spormann A.M."/>
            <person name="Op Den Camp H."/>
            <person name="Overmann J."/>
            <person name="Amann R."/>
            <person name="Jetten M.S.M."/>
            <person name="Mascher T."/>
            <person name="Medema M.H."/>
            <person name="Devos D.P."/>
            <person name="Kaster A.-K."/>
            <person name="Ovreas L."/>
            <person name="Rohde M."/>
            <person name="Galperin M.Y."/>
            <person name="Jogler C."/>
        </authorList>
    </citation>
    <scope>NUCLEOTIDE SEQUENCE [LARGE SCALE GENOMIC DNA]</scope>
    <source>
        <strain evidence="3 4">Pla100</strain>
    </source>
</reference>
<evidence type="ECO:0000256" key="1">
    <source>
        <dbReference type="ARBA" id="ARBA00023002"/>
    </source>
</evidence>
<dbReference type="GO" id="GO:0005737">
    <property type="term" value="C:cytoplasm"/>
    <property type="evidence" value="ECO:0007669"/>
    <property type="project" value="TreeGrafter"/>
</dbReference>
<proteinExistence type="predicted"/>
<dbReference type="Gene3D" id="3.50.50.60">
    <property type="entry name" value="FAD/NAD(P)-binding domain"/>
    <property type="match status" value="1"/>
</dbReference>
<organism evidence="3 4">
    <name type="scientific">Neorhodopirellula pilleata</name>
    <dbReference type="NCBI Taxonomy" id="2714738"/>
    <lineage>
        <taxon>Bacteria</taxon>
        <taxon>Pseudomonadati</taxon>
        <taxon>Planctomycetota</taxon>
        <taxon>Planctomycetia</taxon>
        <taxon>Pirellulales</taxon>
        <taxon>Pirellulaceae</taxon>
        <taxon>Neorhodopirellula</taxon>
    </lineage>
</organism>
<dbReference type="PANTHER" id="PTHR13847:SF289">
    <property type="entry name" value="GLYCINE OXIDASE"/>
    <property type="match status" value="1"/>
</dbReference>
<keyword evidence="1 3" id="KW-0560">Oxidoreductase</keyword>
<dbReference type="Gene3D" id="3.30.9.10">
    <property type="entry name" value="D-Amino Acid Oxidase, subunit A, domain 2"/>
    <property type="match status" value="1"/>
</dbReference>
<dbReference type="Pfam" id="PF01266">
    <property type="entry name" value="DAO"/>
    <property type="match status" value="1"/>
</dbReference>
<name>A0A5C5ZXX0_9BACT</name>
<dbReference type="AlphaFoldDB" id="A0A5C5ZXX0"/>
<accession>A0A5C5ZXX0</accession>